<dbReference type="InterPro" id="IPR046342">
    <property type="entry name" value="CBS_dom_sf"/>
</dbReference>
<dbReference type="InterPro" id="IPR001347">
    <property type="entry name" value="SIS_dom"/>
</dbReference>
<feature type="binding site" evidence="5">
    <location>
        <position position="82"/>
    </location>
    <ligand>
        <name>Zn(2+)</name>
        <dbReference type="ChEBI" id="CHEBI:29105"/>
    </ligand>
</feature>
<dbReference type="GO" id="GO:0046872">
    <property type="term" value="F:metal ion binding"/>
    <property type="evidence" value="ECO:0007669"/>
    <property type="project" value="UniProtKB-KW"/>
</dbReference>
<dbReference type="InterPro" id="IPR004800">
    <property type="entry name" value="KdsD/KpsF-type"/>
</dbReference>
<dbReference type="PANTHER" id="PTHR42745">
    <property type="match status" value="1"/>
</dbReference>
<evidence type="ECO:0000313" key="10">
    <source>
        <dbReference type="EMBL" id="EES51528.1"/>
    </source>
</evidence>
<evidence type="ECO:0000256" key="4">
    <source>
        <dbReference type="PIRNR" id="PIRNR004692"/>
    </source>
</evidence>
<evidence type="ECO:0000256" key="7">
    <source>
        <dbReference type="PROSITE-ProRule" id="PRU00703"/>
    </source>
</evidence>
<feature type="site" description="Catalytically relevant" evidence="6">
    <location>
        <position position="193"/>
    </location>
</feature>
<feature type="domain" description="CBS" evidence="8">
    <location>
        <begin position="281"/>
        <end position="333"/>
    </location>
</feature>
<reference evidence="10 11" key="1">
    <citation type="journal article" date="2009" name="Appl. Environ. Microbiol.">
        <title>Community genomic and proteomic analyses of chemoautotrophic iron-oxidizing "Leptospirillum rubarum" (Group II) and "Leptospirillum ferrodiazotrophum" (Group III) bacteria in acid mine drainage biofilms.</title>
        <authorList>
            <person name="Goltsman D.S."/>
            <person name="Denef V.J."/>
            <person name="Singer S.W."/>
            <person name="VerBerkmoes N.C."/>
            <person name="Lefsrud M."/>
            <person name="Mueller R.S."/>
            <person name="Dick G.J."/>
            <person name="Sun C.L."/>
            <person name="Wheeler K.E."/>
            <person name="Zemla A."/>
            <person name="Baker B.J."/>
            <person name="Hauser L."/>
            <person name="Land M."/>
            <person name="Shah M.B."/>
            <person name="Thelen M.P."/>
            <person name="Hettich R.L."/>
            <person name="Banfield J.F."/>
        </authorList>
    </citation>
    <scope>NUCLEOTIDE SEQUENCE [LARGE SCALE GENOMIC DNA]</scope>
</reference>
<evidence type="ECO:0000256" key="2">
    <source>
        <dbReference type="ARBA" id="ARBA00022737"/>
    </source>
</evidence>
<keyword evidence="2" id="KW-0677">Repeat</keyword>
<dbReference type="PROSITE" id="PS51371">
    <property type="entry name" value="CBS"/>
    <property type="match status" value="2"/>
</dbReference>
<feature type="site" description="Catalytically relevant" evidence="6">
    <location>
        <position position="152"/>
    </location>
</feature>
<dbReference type="CDD" id="cd05014">
    <property type="entry name" value="SIS_Kpsf"/>
    <property type="match status" value="1"/>
</dbReference>
<dbReference type="PROSITE" id="PS51464">
    <property type="entry name" value="SIS"/>
    <property type="match status" value="1"/>
</dbReference>
<dbReference type="Gene3D" id="3.10.580.10">
    <property type="entry name" value="CBS-domain"/>
    <property type="match status" value="1"/>
</dbReference>
<sequence length="333" mass="35073">MTAGSPDKIGLRVETARRVLEEESQAIRDLLPRIDSSFAEAVGAILDNPGKLAVTGIGKSGHIARKVSATFSSTGTPAFFLHPGEALHGDLGMLESRDILLAFSKSGETEEILALLPLLGRMEVPVIAIVGNKASTIAKKATWALSAEVSHESGPLGIAPTSSTTAMLAMGDALAMTVLSERDFGIPDFASLHPGGSLGRRYFLQIGALMHTGDRIPRVAPETPLREVIVEMTAKKLGMTTVLDAKGALMGILTDGDLRRALDRRGSSAPSILDIPAQTVMTTTPVTLDPSTLASDALTLMESRQITSVVVVHPDRTVAGVLHIHDLLRAGVL</sequence>
<feature type="site" description="Catalytically relevant" evidence="6">
    <location>
        <position position="111"/>
    </location>
</feature>
<dbReference type="PANTHER" id="PTHR42745:SF1">
    <property type="entry name" value="ARABINOSE 5-PHOSPHATE ISOMERASE KDSD"/>
    <property type="match status" value="1"/>
</dbReference>
<dbReference type="GO" id="GO:0005975">
    <property type="term" value="P:carbohydrate metabolic process"/>
    <property type="evidence" value="ECO:0007669"/>
    <property type="project" value="InterPro"/>
</dbReference>
<keyword evidence="3 7" id="KW-0129">CBS domain</keyword>
<dbReference type="Proteomes" id="UP000009374">
    <property type="component" value="Unassembled WGS sequence"/>
</dbReference>
<protein>
    <submittedName>
        <fullName evidence="10">Sugar isomerase, KpsF/GutQ family protein</fullName>
    </submittedName>
</protein>
<evidence type="ECO:0000259" key="8">
    <source>
        <dbReference type="PROSITE" id="PS51371"/>
    </source>
</evidence>
<feature type="domain" description="CBS" evidence="8">
    <location>
        <begin position="210"/>
        <end position="268"/>
    </location>
</feature>
<dbReference type="GO" id="GO:1901135">
    <property type="term" value="P:carbohydrate derivative metabolic process"/>
    <property type="evidence" value="ECO:0007669"/>
    <property type="project" value="InterPro"/>
</dbReference>
<dbReference type="GO" id="GO:0097367">
    <property type="term" value="F:carbohydrate derivative binding"/>
    <property type="evidence" value="ECO:0007669"/>
    <property type="project" value="InterPro"/>
</dbReference>
<keyword evidence="5" id="KW-0862">Zinc</keyword>
<keyword evidence="10" id="KW-0413">Isomerase</keyword>
<keyword evidence="11" id="KW-1185">Reference proteome</keyword>
<dbReference type="GO" id="GO:0019146">
    <property type="term" value="F:arabinose-5-phosphate isomerase activity"/>
    <property type="evidence" value="ECO:0007669"/>
    <property type="project" value="UniProtKB-ARBA"/>
</dbReference>
<evidence type="ECO:0000256" key="5">
    <source>
        <dbReference type="PIRSR" id="PIRSR004692-2"/>
    </source>
</evidence>
<dbReference type="InterPro" id="IPR046348">
    <property type="entry name" value="SIS_dom_sf"/>
</dbReference>
<dbReference type="EMBL" id="GG693888">
    <property type="protein sequence ID" value="EES51528.1"/>
    <property type="molecule type" value="Genomic_DNA"/>
</dbReference>
<dbReference type="Gene3D" id="3.40.50.10490">
    <property type="entry name" value="Glucose-6-phosphate isomerase like protein, domain 1"/>
    <property type="match status" value="1"/>
</dbReference>
<dbReference type="InterPro" id="IPR000644">
    <property type="entry name" value="CBS_dom"/>
</dbReference>
<evidence type="ECO:0000259" key="9">
    <source>
        <dbReference type="PROSITE" id="PS51464"/>
    </source>
</evidence>
<dbReference type="InterPro" id="IPR035474">
    <property type="entry name" value="SIS_Kpsf"/>
</dbReference>
<dbReference type="SMART" id="SM00116">
    <property type="entry name" value="CBS"/>
    <property type="match status" value="2"/>
</dbReference>
<evidence type="ECO:0000256" key="1">
    <source>
        <dbReference type="ARBA" id="ARBA00008165"/>
    </source>
</evidence>
<organism evidence="10 11">
    <name type="scientific">Leptospirillum ferrodiazotrophum</name>
    <dbReference type="NCBI Taxonomy" id="412449"/>
    <lineage>
        <taxon>Bacteria</taxon>
        <taxon>Pseudomonadati</taxon>
        <taxon>Nitrospirota</taxon>
        <taxon>Nitrospiria</taxon>
        <taxon>Nitrospirales</taxon>
        <taxon>Nitrospiraceae</taxon>
        <taxon>Leptospirillum</taxon>
    </lineage>
</organism>
<dbReference type="NCBIfam" id="TIGR00393">
    <property type="entry name" value="kpsF"/>
    <property type="match status" value="1"/>
</dbReference>
<dbReference type="CDD" id="cd04604">
    <property type="entry name" value="CBS_pair_SIS_assoc"/>
    <property type="match status" value="1"/>
</dbReference>
<accession>C6I0S8</accession>
<feature type="domain" description="SIS" evidence="9">
    <location>
        <begin position="41"/>
        <end position="184"/>
    </location>
</feature>
<dbReference type="AlphaFoldDB" id="C6I0S8"/>
<evidence type="ECO:0000256" key="6">
    <source>
        <dbReference type="PIRSR" id="PIRSR004692-3"/>
    </source>
</evidence>
<dbReference type="PIRSF" id="PIRSF004692">
    <property type="entry name" value="KdsD_KpsF"/>
    <property type="match status" value="1"/>
</dbReference>
<feature type="site" description="Catalytically relevant" evidence="6">
    <location>
        <position position="59"/>
    </location>
</feature>
<dbReference type="SUPFAM" id="SSF53697">
    <property type="entry name" value="SIS domain"/>
    <property type="match status" value="1"/>
</dbReference>
<dbReference type="Pfam" id="PF01380">
    <property type="entry name" value="SIS"/>
    <property type="match status" value="1"/>
</dbReference>
<dbReference type="Pfam" id="PF00571">
    <property type="entry name" value="CBS"/>
    <property type="match status" value="2"/>
</dbReference>
<keyword evidence="5" id="KW-0479">Metal-binding</keyword>
<proteinExistence type="inferred from homology"/>
<dbReference type="FunFam" id="3.40.50.10490:FF:000011">
    <property type="entry name" value="Arabinose 5-phosphate isomerase"/>
    <property type="match status" value="1"/>
</dbReference>
<evidence type="ECO:0000313" key="11">
    <source>
        <dbReference type="Proteomes" id="UP000009374"/>
    </source>
</evidence>
<gene>
    <name evidence="10" type="ORF">UBAL3_95950027</name>
</gene>
<evidence type="ECO:0000256" key="3">
    <source>
        <dbReference type="ARBA" id="ARBA00023122"/>
    </source>
</evidence>
<comment type="similarity">
    <text evidence="1 4">Belongs to the SIS family. GutQ/KpsF subfamily.</text>
</comment>
<dbReference type="InterPro" id="IPR050986">
    <property type="entry name" value="GutQ/KpsF_isomerases"/>
</dbReference>
<name>C6I0S8_9BACT</name>